<dbReference type="CDD" id="cd05153">
    <property type="entry name" value="HomoserineK_II"/>
    <property type="match status" value="1"/>
</dbReference>
<evidence type="ECO:0000259" key="10">
    <source>
        <dbReference type="Pfam" id="PF01636"/>
    </source>
</evidence>
<comment type="similarity">
    <text evidence="7 8">Belongs to the pseudomonas-type ThrB family.</text>
</comment>
<proteinExistence type="inferred from homology"/>
<accession>A0A059FCL4</accession>
<evidence type="ECO:0000256" key="3">
    <source>
        <dbReference type="ARBA" id="ARBA00022697"/>
    </source>
</evidence>
<dbReference type="OrthoDB" id="241498at2"/>
<evidence type="ECO:0000256" key="4">
    <source>
        <dbReference type="ARBA" id="ARBA00022741"/>
    </source>
</evidence>
<dbReference type="HAMAP" id="MF_00301">
    <property type="entry name" value="Homoser_kinase_2"/>
    <property type="match status" value="1"/>
</dbReference>
<evidence type="ECO:0000256" key="2">
    <source>
        <dbReference type="ARBA" id="ARBA00022679"/>
    </source>
</evidence>
<dbReference type="NCBIfam" id="NF003558">
    <property type="entry name" value="PRK05231.1"/>
    <property type="match status" value="1"/>
</dbReference>
<keyword evidence="5 8" id="KW-0418">Kinase</keyword>
<evidence type="ECO:0000256" key="9">
    <source>
        <dbReference type="NCBIfam" id="TIGR00938"/>
    </source>
</evidence>
<keyword evidence="6 8" id="KW-0067">ATP-binding</keyword>
<dbReference type="RefSeq" id="WP_035618944.1">
    <property type="nucleotide sequence ID" value="NZ_ARYK01000010.1"/>
</dbReference>
<evidence type="ECO:0000256" key="1">
    <source>
        <dbReference type="ARBA" id="ARBA00022605"/>
    </source>
</evidence>
<dbReference type="UniPathway" id="UPA00050">
    <property type="reaction ID" value="UER00064"/>
</dbReference>
<reference evidence="11 12" key="1">
    <citation type="journal article" date="2014" name="Antonie Van Leeuwenhoek">
        <title>Hyphomonas beringensis sp. nov. and Hyphomonas chukchiensis sp. nov., isolated from surface seawater of the Bering Sea and Chukchi Sea.</title>
        <authorList>
            <person name="Li C."/>
            <person name="Lai Q."/>
            <person name="Li G."/>
            <person name="Dong C."/>
            <person name="Wang J."/>
            <person name="Liao Y."/>
            <person name="Shao Z."/>
        </authorList>
    </citation>
    <scope>NUCLEOTIDE SEQUENCE [LARGE SCALE GENOMIC DNA]</scope>
    <source>
        <strain evidence="11 12">MHS-2</strain>
    </source>
</reference>
<gene>
    <name evidence="8" type="primary">thrB</name>
    <name evidence="11" type="ORF">HJO_15923</name>
</gene>
<evidence type="ECO:0000256" key="6">
    <source>
        <dbReference type="ARBA" id="ARBA00022840"/>
    </source>
</evidence>
<dbReference type="Gene3D" id="3.30.200.20">
    <property type="entry name" value="Phosphorylase Kinase, domain 1"/>
    <property type="match status" value="1"/>
</dbReference>
<evidence type="ECO:0000313" key="12">
    <source>
        <dbReference type="Proteomes" id="UP000025171"/>
    </source>
</evidence>
<dbReference type="InterPro" id="IPR011009">
    <property type="entry name" value="Kinase-like_dom_sf"/>
</dbReference>
<dbReference type="EC" id="2.7.1.39" evidence="8 9"/>
<evidence type="ECO:0000313" key="11">
    <source>
        <dbReference type="EMBL" id="KCZ88365.1"/>
    </source>
</evidence>
<protein>
    <recommendedName>
        <fullName evidence="8 9">Homoserine kinase</fullName>
        <shortName evidence="8">HK</shortName>
        <shortName evidence="8">HSK</shortName>
        <ecNumber evidence="8 9">2.7.1.39</ecNumber>
    </recommendedName>
</protein>
<dbReference type="GO" id="GO:0004413">
    <property type="term" value="F:homoserine kinase activity"/>
    <property type="evidence" value="ECO:0007669"/>
    <property type="project" value="UniProtKB-UniRule"/>
</dbReference>
<sequence length="328" mass="35441">MAVYTQVSDEALAAFLDQYALGRPLAFKGIAEGVENSNYYLETSTGRFILTLFEKRVKAEDLPYFIGLKDHLAAKGFPCPRPVPGKDGQALRHLEGRPAVIITFLDGLSPRRPTTAQCRALGEGLARMHVALTDFPLRRENSLGPDSWPRLWDGRAASADALQTGLAGEIASDLDDIAAAGIPSLALPRATIHADLFPDNAFFLGDAFSGVIDFYFACTDALAYDLAVCLNAWAFEDSPSGNSDVLQYNFSKGANLIAGYESVRPLEAAERDALPVLARGAALRFFLTRLVDWTDTPAGALVKPKNPLEYAGRLAFHRKVTSIAGYGG</sequence>
<dbReference type="InterPro" id="IPR002575">
    <property type="entry name" value="Aminoglycoside_PTrfase"/>
</dbReference>
<comment type="catalytic activity">
    <reaction evidence="8">
        <text>L-homoserine + ATP = O-phospho-L-homoserine + ADP + H(+)</text>
        <dbReference type="Rhea" id="RHEA:13985"/>
        <dbReference type="ChEBI" id="CHEBI:15378"/>
        <dbReference type="ChEBI" id="CHEBI:30616"/>
        <dbReference type="ChEBI" id="CHEBI:57476"/>
        <dbReference type="ChEBI" id="CHEBI:57590"/>
        <dbReference type="ChEBI" id="CHEBI:456216"/>
        <dbReference type="EC" id="2.7.1.39"/>
    </reaction>
</comment>
<organism evidence="11 12">
    <name type="scientific">Hyphomonas johnsonii MHS-2</name>
    <dbReference type="NCBI Taxonomy" id="1280950"/>
    <lineage>
        <taxon>Bacteria</taxon>
        <taxon>Pseudomonadati</taxon>
        <taxon>Pseudomonadota</taxon>
        <taxon>Alphaproteobacteria</taxon>
        <taxon>Hyphomonadales</taxon>
        <taxon>Hyphomonadaceae</taxon>
        <taxon>Hyphomonas</taxon>
    </lineage>
</organism>
<dbReference type="AlphaFoldDB" id="A0A059FCL4"/>
<dbReference type="GO" id="GO:0009088">
    <property type="term" value="P:threonine biosynthetic process"/>
    <property type="evidence" value="ECO:0007669"/>
    <property type="project" value="UniProtKB-UniRule"/>
</dbReference>
<keyword evidence="12" id="KW-1185">Reference proteome</keyword>
<dbReference type="Gene3D" id="3.90.1200.10">
    <property type="match status" value="1"/>
</dbReference>
<evidence type="ECO:0000256" key="8">
    <source>
        <dbReference type="HAMAP-Rule" id="MF_00301"/>
    </source>
</evidence>
<dbReference type="InterPro" id="IPR005280">
    <property type="entry name" value="Homoserine_kinase_II"/>
</dbReference>
<dbReference type="PANTHER" id="PTHR21064:SF6">
    <property type="entry name" value="AMINOGLYCOSIDE PHOSPHOTRANSFERASE DOMAIN-CONTAINING PROTEIN"/>
    <property type="match status" value="1"/>
</dbReference>
<dbReference type="PANTHER" id="PTHR21064">
    <property type="entry name" value="AMINOGLYCOSIDE PHOSPHOTRANSFERASE DOMAIN-CONTAINING PROTEIN-RELATED"/>
    <property type="match status" value="1"/>
</dbReference>
<dbReference type="InterPro" id="IPR050249">
    <property type="entry name" value="Pseudomonas-type_ThrB"/>
</dbReference>
<dbReference type="PATRIC" id="fig|1280950.3.peg.3199"/>
<keyword evidence="2 8" id="KW-0808">Transferase</keyword>
<dbReference type="eggNOG" id="COG2334">
    <property type="taxonomic scope" value="Bacteria"/>
</dbReference>
<dbReference type="SUPFAM" id="SSF56112">
    <property type="entry name" value="Protein kinase-like (PK-like)"/>
    <property type="match status" value="1"/>
</dbReference>
<keyword evidence="4 8" id="KW-0547">Nucleotide-binding</keyword>
<name>A0A059FCL4_9PROT</name>
<dbReference type="Pfam" id="PF01636">
    <property type="entry name" value="APH"/>
    <property type="match status" value="1"/>
</dbReference>
<keyword evidence="3 8" id="KW-0791">Threonine biosynthesis</keyword>
<dbReference type="STRING" id="1280950.HJO_15923"/>
<dbReference type="GO" id="GO:0005524">
    <property type="term" value="F:ATP binding"/>
    <property type="evidence" value="ECO:0007669"/>
    <property type="project" value="UniProtKB-KW"/>
</dbReference>
<evidence type="ECO:0000256" key="5">
    <source>
        <dbReference type="ARBA" id="ARBA00022777"/>
    </source>
</evidence>
<dbReference type="Proteomes" id="UP000025171">
    <property type="component" value="Unassembled WGS sequence"/>
</dbReference>
<evidence type="ECO:0000256" key="7">
    <source>
        <dbReference type="ARBA" id="ARBA00038240"/>
    </source>
</evidence>
<comment type="pathway">
    <text evidence="8">Amino-acid biosynthesis; L-threonine biosynthesis; L-threonine from L-aspartate: step 4/5.</text>
</comment>
<comment type="caution">
    <text evidence="11">The sequence shown here is derived from an EMBL/GenBank/DDBJ whole genome shotgun (WGS) entry which is preliminary data.</text>
</comment>
<dbReference type="NCBIfam" id="TIGR00938">
    <property type="entry name" value="thrB_alt"/>
    <property type="match status" value="1"/>
</dbReference>
<feature type="domain" description="Aminoglycoside phosphotransferase" evidence="10">
    <location>
        <begin position="28"/>
        <end position="266"/>
    </location>
</feature>
<keyword evidence="1 8" id="KW-0028">Amino-acid biosynthesis</keyword>
<dbReference type="EMBL" id="ARYK01000010">
    <property type="protein sequence ID" value="KCZ88365.1"/>
    <property type="molecule type" value="Genomic_DNA"/>
</dbReference>